<evidence type="ECO:0000313" key="4">
    <source>
        <dbReference type="EMBL" id="KAG2379656.1"/>
    </source>
</evidence>
<dbReference type="NCBIfam" id="NF003211">
    <property type="entry name" value="PRK04173.1"/>
    <property type="match status" value="1"/>
</dbReference>
<evidence type="ECO:0000256" key="1">
    <source>
        <dbReference type="ARBA" id="ARBA00012829"/>
    </source>
</evidence>
<dbReference type="SUPFAM" id="SSF55681">
    <property type="entry name" value="Class II aaRS and biotin synthetases"/>
    <property type="match status" value="1"/>
</dbReference>
<protein>
    <recommendedName>
        <fullName evidence="1">glycine--tRNA ligase</fullName>
        <ecNumber evidence="1">6.1.1.14</ecNumber>
    </recommendedName>
    <alternativeName>
        <fullName evidence="2">Diadenosine tetraphosphate synthetase</fullName>
    </alternativeName>
</protein>
<dbReference type="InterPro" id="IPR027031">
    <property type="entry name" value="Gly-tRNA_synthase/POLG2"/>
</dbReference>
<evidence type="ECO:0000259" key="3">
    <source>
        <dbReference type="PROSITE" id="PS50862"/>
    </source>
</evidence>
<dbReference type="EMBL" id="PYSW02000028">
    <property type="protein sequence ID" value="KAG2379656.1"/>
    <property type="molecule type" value="Genomic_DNA"/>
</dbReference>
<dbReference type="PANTHER" id="PTHR10745">
    <property type="entry name" value="GLYCYL-TRNA SYNTHETASE/DNA POLYMERASE SUBUNIT GAMMA-2"/>
    <property type="match status" value="1"/>
</dbReference>
<proteinExistence type="predicted"/>
<dbReference type="Proteomes" id="UP000816034">
    <property type="component" value="Unassembled WGS sequence"/>
</dbReference>
<dbReference type="InterPro" id="IPR002315">
    <property type="entry name" value="tRNA-synt_gly"/>
</dbReference>
<dbReference type="PRINTS" id="PR01043">
    <property type="entry name" value="TRNASYNTHGLY"/>
</dbReference>
<dbReference type="SUPFAM" id="SSF52954">
    <property type="entry name" value="Class II aaRS ABD-related"/>
    <property type="match status" value="1"/>
</dbReference>
<dbReference type="AlphaFoldDB" id="A0AA88GNF9"/>
<dbReference type="Gene3D" id="3.30.930.10">
    <property type="entry name" value="Bira Bifunctional Protein, Domain 2"/>
    <property type="match status" value="1"/>
</dbReference>
<dbReference type="Gene3D" id="3.30.720.200">
    <property type="match status" value="1"/>
</dbReference>
<dbReference type="GO" id="GO:0004820">
    <property type="term" value="F:glycine-tRNA ligase activity"/>
    <property type="evidence" value="ECO:0007669"/>
    <property type="project" value="UniProtKB-EC"/>
</dbReference>
<dbReference type="InterPro" id="IPR045864">
    <property type="entry name" value="aa-tRNA-synth_II/BPL/LPL"/>
</dbReference>
<dbReference type="InterPro" id="IPR006195">
    <property type="entry name" value="aa-tRNA-synth_II"/>
</dbReference>
<evidence type="ECO:0000313" key="5">
    <source>
        <dbReference type="Proteomes" id="UP000816034"/>
    </source>
</evidence>
<dbReference type="InterPro" id="IPR004154">
    <property type="entry name" value="Anticodon-bd"/>
</dbReference>
<dbReference type="GO" id="GO:0005524">
    <property type="term" value="F:ATP binding"/>
    <property type="evidence" value="ECO:0007669"/>
    <property type="project" value="InterPro"/>
</dbReference>
<keyword evidence="5" id="KW-1185">Reference proteome</keyword>
<dbReference type="GeneID" id="68099227"/>
<evidence type="ECO:0000256" key="2">
    <source>
        <dbReference type="ARBA" id="ARBA00030057"/>
    </source>
</evidence>
<accession>A0AA88GNF9</accession>
<dbReference type="Gene3D" id="3.30.40.230">
    <property type="match status" value="1"/>
</dbReference>
<name>A0AA88GNF9_NAELO</name>
<dbReference type="GO" id="GO:0005739">
    <property type="term" value="C:mitochondrion"/>
    <property type="evidence" value="ECO:0007669"/>
    <property type="project" value="TreeGrafter"/>
</dbReference>
<gene>
    <name evidence="4" type="ORF">C9374_006773</name>
</gene>
<dbReference type="InterPro" id="IPR036621">
    <property type="entry name" value="Anticodon-bd_dom_sf"/>
</dbReference>
<dbReference type="PROSITE" id="PS50862">
    <property type="entry name" value="AA_TRNA_LIGASE_II"/>
    <property type="match status" value="1"/>
</dbReference>
<reference evidence="4 5" key="1">
    <citation type="journal article" date="2018" name="BMC Genomics">
        <title>The genome of Naegleria lovaniensis, the basis for a comparative approach to unravel pathogenicity factors of the human pathogenic amoeba N. fowleri.</title>
        <authorList>
            <person name="Liechti N."/>
            <person name="Schurch N."/>
            <person name="Bruggmann R."/>
            <person name="Wittwer M."/>
        </authorList>
    </citation>
    <scope>NUCLEOTIDE SEQUENCE [LARGE SCALE GENOMIC DNA]</scope>
    <source>
        <strain evidence="4 5">ATCC 30569</strain>
    </source>
</reference>
<feature type="domain" description="Aminoacyl-transfer RNA synthetases class-II family profile" evidence="3">
    <location>
        <begin position="239"/>
        <end position="536"/>
    </location>
</feature>
<dbReference type="Gene3D" id="3.40.50.800">
    <property type="entry name" value="Anticodon-binding domain"/>
    <property type="match status" value="1"/>
</dbReference>
<dbReference type="Pfam" id="PF03129">
    <property type="entry name" value="HGTP_anticodon"/>
    <property type="match status" value="1"/>
</dbReference>
<dbReference type="NCBIfam" id="TIGR00389">
    <property type="entry name" value="glyS_dimeric"/>
    <property type="match status" value="1"/>
</dbReference>
<comment type="caution">
    <text evidence="4">The sequence shown here is derived from an EMBL/GenBank/DDBJ whole genome shotgun (WGS) entry which is preliminary data.</text>
</comment>
<dbReference type="PANTHER" id="PTHR10745:SF0">
    <property type="entry name" value="GLYCINE--TRNA LIGASE"/>
    <property type="match status" value="1"/>
</dbReference>
<sequence>MSSNNTNDTSSSSEDDDFHQLLIRRFFIVPSFEIYGGFSGCYDYGPPTCSIKNNILQLWRQHFIRDEENVHEMDGSSLTMECVLSANGHLQQHSDWMAQEFDFPCHSSQQHPYSARNNYVSRVDRILENFIETELDENSQLLRPEQFEELYLAKKKIRSSLAGSGDEEFWNEFIKKYRVKNPATGKYLHNIHFYNLMFPISIHNKGSTNQKVKNYLRKDLKQNIYCNFNRLLQVNRNKLPFAAAQIGQVFRNEIYPKSVLSEVREFTSTEIICFFNPNRDMHPRMDQVKHVMVPLLTRENQTMSLPPMDFSIEDVLNQQFVNSPIQAYYIAKVKLFMDLCGVLPNAIRFRQHLSHEMSFSTTDHWSCELKSSLGWIEVVDIVNNYCYDLKCHSSQSRHALVAFETFDQPLTSENIVMEVEHEKLGKILRKNKRVVLNFLETLTNNKKLELQQELESNGKFSIYIPQLDRQVELSSDFISFQKRITKIYGYKYEPCAVETTFHIGRLIYSLLEQCFWVRKGNYLHEKMSQKYVLSLPTIIAPYMVVLISQISNRASSFEGMSKTLTQLFTRNGITFRVDNSANQTIGKKYSRADEIGIPFAVTIDNQSVECNTVTIRERDSCDQVRLPLDELVPTLLDLIHGNKSWEEVSLK</sequence>
<dbReference type="RefSeq" id="XP_044546918.1">
    <property type="nucleotide sequence ID" value="XM_044696670.1"/>
</dbReference>
<dbReference type="EC" id="6.1.1.14" evidence="1"/>
<organism evidence="4 5">
    <name type="scientific">Naegleria lovaniensis</name>
    <name type="common">Amoeba</name>
    <dbReference type="NCBI Taxonomy" id="51637"/>
    <lineage>
        <taxon>Eukaryota</taxon>
        <taxon>Discoba</taxon>
        <taxon>Heterolobosea</taxon>
        <taxon>Tetramitia</taxon>
        <taxon>Eutetramitia</taxon>
        <taxon>Vahlkampfiidae</taxon>
        <taxon>Naegleria</taxon>
    </lineage>
</organism>
<dbReference type="GO" id="GO:0070150">
    <property type="term" value="P:mitochondrial glycyl-tRNA aminoacylation"/>
    <property type="evidence" value="ECO:0007669"/>
    <property type="project" value="TreeGrafter"/>
</dbReference>